<dbReference type="Pfam" id="PF05975">
    <property type="entry name" value="EcsB"/>
    <property type="match status" value="1"/>
</dbReference>
<feature type="transmembrane region" description="Helical" evidence="1">
    <location>
        <begin position="163"/>
        <end position="181"/>
    </location>
</feature>
<sequence>MNSRKLWSERFSRYVAEVRRYLRYMLNDHLLFVLFIGLSAGAVLYEKWVRALSPQFPYAVVEAFVLALFLTPSSVRTFLQEADIVFLTPAETKLRPYMQRSLLFSFVVQTLFLLAGVFVVAPLHLRFASMPLSLFAFFLWLWKGWNVWIHWREIHWVEQKAKWIGDIGRFLLNGVVVYFLLVDVPPFLFFVLLVITACISFYFWNVTKQKPLPWEELIWQEAQAMRRFYRLANLFTDVPHIQEKAKRRRWMDVLLRFITDWRKEAAFRYLYVRTFSRAGDYFGVYVRLTMIGCLLLYIVPTGYGKALAACFFLYATGIQLFALSRHHRGHVLVRLYPLPPSMQKKAVLQLLFLLLSVQHAIFVLILIIGINWEASLWTVGLGLAFIYWLVFHYFSNRWRERK</sequence>
<feature type="transmembrane region" description="Helical" evidence="1">
    <location>
        <begin position="125"/>
        <end position="142"/>
    </location>
</feature>
<dbReference type="Proteomes" id="UP000559598">
    <property type="component" value="Unassembled WGS sequence"/>
</dbReference>
<dbReference type="PIRSF" id="PIRSF037259">
    <property type="entry name" value="EcsB_ABC"/>
    <property type="match status" value="1"/>
</dbReference>
<dbReference type="EMBL" id="JACIDE010000046">
    <property type="protein sequence ID" value="MBB4075685.1"/>
    <property type="molecule type" value="Genomic_DNA"/>
</dbReference>
<evidence type="ECO:0000313" key="2">
    <source>
        <dbReference type="EMBL" id="MBB4075685.1"/>
    </source>
</evidence>
<dbReference type="RefSeq" id="WP_183186135.1">
    <property type="nucleotide sequence ID" value="NZ_BMNP01000045.1"/>
</dbReference>
<feature type="transmembrane region" description="Helical" evidence="1">
    <location>
        <begin position="21"/>
        <end position="44"/>
    </location>
</feature>
<keyword evidence="1" id="KW-1133">Transmembrane helix</keyword>
<gene>
    <name evidence="2" type="ORF">GGR02_003539</name>
</gene>
<name>A0A840DVT9_9BACL</name>
<dbReference type="AlphaFoldDB" id="A0A840DVT9"/>
<protein>
    <submittedName>
        <fullName evidence="2">ABC-2 type transport system permease protein</fullName>
    </submittedName>
</protein>
<feature type="transmembrane region" description="Helical" evidence="1">
    <location>
        <begin position="346"/>
        <end position="370"/>
    </location>
</feature>
<keyword evidence="1" id="KW-0812">Transmembrane</keyword>
<feature type="transmembrane region" description="Helical" evidence="1">
    <location>
        <begin position="100"/>
        <end position="119"/>
    </location>
</feature>
<organism evidence="2 3">
    <name type="scientific">Anoxybacteroides voinovskiense</name>
    <dbReference type="NCBI Taxonomy" id="230470"/>
    <lineage>
        <taxon>Bacteria</taxon>
        <taxon>Bacillati</taxon>
        <taxon>Bacillota</taxon>
        <taxon>Bacilli</taxon>
        <taxon>Bacillales</taxon>
        <taxon>Anoxybacillaceae</taxon>
        <taxon>Anoxybacteroides</taxon>
    </lineage>
</organism>
<comment type="caution">
    <text evidence="2">The sequence shown here is derived from an EMBL/GenBank/DDBJ whole genome shotgun (WGS) entry which is preliminary data.</text>
</comment>
<feature type="transmembrane region" description="Helical" evidence="1">
    <location>
        <begin position="56"/>
        <end position="79"/>
    </location>
</feature>
<reference evidence="2 3" key="1">
    <citation type="submission" date="2020-08" db="EMBL/GenBank/DDBJ databases">
        <title>Genomic Encyclopedia of Type Strains, Phase IV (KMG-IV): sequencing the most valuable type-strain genomes for metagenomic binning, comparative biology and taxonomic classification.</title>
        <authorList>
            <person name="Goeker M."/>
        </authorList>
    </citation>
    <scope>NUCLEOTIDE SEQUENCE [LARGE SCALE GENOMIC DNA]</scope>
    <source>
        <strain evidence="2 3">DSM 17075</strain>
    </source>
</reference>
<proteinExistence type="predicted"/>
<feature type="transmembrane region" description="Helical" evidence="1">
    <location>
        <begin position="306"/>
        <end position="325"/>
    </location>
</feature>
<feature type="transmembrane region" description="Helical" evidence="1">
    <location>
        <begin position="376"/>
        <end position="394"/>
    </location>
</feature>
<feature type="transmembrane region" description="Helical" evidence="1">
    <location>
        <begin position="281"/>
        <end position="300"/>
    </location>
</feature>
<keyword evidence="1" id="KW-0472">Membrane</keyword>
<dbReference type="InterPro" id="IPR010288">
    <property type="entry name" value="EcsB_ABC"/>
</dbReference>
<evidence type="ECO:0000256" key="1">
    <source>
        <dbReference type="SAM" id="Phobius"/>
    </source>
</evidence>
<accession>A0A840DVT9</accession>
<feature type="transmembrane region" description="Helical" evidence="1">
    <location>
        <begin position="187"/>
        <end position="204"/>
    </location>
</feature>
<dbReference type="GO" id="GO:0016020">
    <property type="term" value="C:membrane"/>
    <property type="evidence" value="ECO:0007669"/>
    <property type="project" value="InterPro"/>
</dbReference>
<evidence type="ECO:0000313" key="3">
    <source>
        <dbReference type="Proteomes" id="UP000559598"/>
    </source>
</evidence>
<keyword evidence="3" id="KW-1185">Reference proteome</keyword>